<dbReference type="SUPFAM" id="SSF52540">
    <property type="entry name" value="P-loop containing nucleoside triphosphate hydrolases"/>
    <property type="match status" value="1"/>
</dbReference>
<dbReference type="InterPro" id="IPR027417">
    <property type="entry name" value="P-loop_NTPase"/>
</dbReference>
<dbReference type="PANTHER" id="PTHR42771:SF2">
    <property type="entry name" value="IRON(3+)-HYDROXAMATE IMPORT ATP-BINDING PROTEIN FHUC"/>
    <property type="match status" value="1"/>
</dbReference>
<dbReference type="GO" id="GO:0016887">
    <property type="term" value="F:ATP hydrolysis activity"/>
    <property type="evidence" value="ECO:0007669"/>
    <property type="project" value="InterPro"/>
</dbReference>
<dbReference type="InterPro" id="IPR003593">
    <property type="entry name" value="AAA+_ATPase"/>
</dbReference>
<keyword evidence="2" id="KW-0813">Transport</keyword>
<evidence type="ECO:0000256" key="6">
    <source>
        <dbReference type="ARBA" id="ARBA00023065"/>
    </source>
</evidence>
<keyword evidence="6" id="KW-0406">Ion transport</keyword>
<evidence type="ECO:0000256" key="3">
    <source>
        <dbReference type="ARBA" id="ARBA00022475"/>
    </source>
</evidence>
<dbReference type="SMART" id="SM00382">
    <property type="entry name" value="AAA"/>
    <property type="match status" value="1"/>
</dbReference>
<dbReference type="EMBL" id="QYTW02000031">
    <property type="protein sequence ID" value="RST57586.1"/>
    <property type="molecule type" value="Genomic_DNA"/>
</dbReference>
<proteinExistence type="predicted"/>
<keyword evidence="5" id="KW-0408">Iron</keyword>
<feature type="domain" description="AAA+ ATPase" evidence="8">
    <location>
        <begin position="53"/>
        <end position="229"/>
    </location>
</feature>
<dbReference type="OrthoDB" id="9784297at2"/>
<evidence type="ECO:0000256" key="7">
    <source>
        <dbReference type="ARBA" id="ARBA00023136"/>
    </source>
</evidence>
<gene>
    <name evidence="9" type="ORF">D5F11_021970</name>
</gene>
<dbReference type="Proteomes" id="UP000287296">
    <property type="component" value="Unassembled WGS sequence"/>
</dbReference>
<evidence type="ECO:0000256" key="2">
    <source>
        <dbReference type="ARBA" id="ARBA00022448"/>
    </source>
</evidence>
<dbReference type="GO" id="GO:0006826">
    <property type="term" value="P:iron ion transport"/>
    <property type="evidence" value="ECO:0007669"/>
    <property type="project" value="UniProtKB-KW"/>
</dbReference>
<evidence type="ECO:0000313" key="9">
    <source>
        <dbReference type="EMBL" id="RST57586.1"/>
    </source>
</evidence>
<keyword evidence="7" id="KW-0472">Membrane</keyword>
<reference evidence="9 10" key="1">
    <citation type="submission" date="2018-12" db="EMBL/GenBank/DDBJ databases">
        <authorList>
            <person name="Sun L."/>
            <person name="Chen Z."/>
        </authorList>
    </citation>
    <scope>NUCLEOTIDE SEQUENCE [LARGE SCALE GENOMIC DNA]</scope>
    <source>
        <strain evidence="9 10">LMG 29736</strain>
    </source>
</reference>
<evidence type="ECO:0000256" key="5">
    <source>
        <dbReference type="ARBA" id="ARBA00023004"/>
    </source>
</evidence>
<evidence type="ECO:0000256" key="1">
    <source>
        <dbReference type="ARBA" id="ARBA00004202"/>
    </source>
</evidence>
<dbReference type="PANTHER" id="PTHR42771">
    <property type="entry name" value="IRON(3+)-HYDROXAMATE IMPORT ATP-BINDING PROTEIN FHUC"/>
    <property type="match status" value="1"/>
</dbReference>
<evidence type="ECO:0000259" key="8">
    <source>
        <dbReference type="SMART" id="SM00382"/>
    </source>
</evidence>
<dbReference type="InterPro" id="IPR038729">
    <property type="entry name" value="Rad50/SbcC_AAA"/>
</dbReference>
<dbReference type="GO" id="GO:0006302">
    <property type="term" value="P:double-strand break repair"/>
    <property type="evidence" value="ECO:0007669"/>
    <property type="project" value="InterPro"/>
</dbReference>
<name>A0A429X291_SIMTE</name>
<keyword evidence="3" id="KW-1003">Cell membrane</keyword>
<dbReference type="Gene3D" id="3.40.50.300">
    <property type="entry name" value="P-loop containing nucleotide triphosphate hydrolases"/>
    <property type="match status" value="2"/>
</dbReference>
<keyword evidence="4" id="KW-0410">Iron transport</keyword>
<dbReference type="GO" id="GO:0005524">
    <property type="term" value="F:ATP binding"/>
    <property type="evidence" value="ECO:0007669"/>
    <property type="project" value="UniProtKB-KW"/>
</dbReference>
<comment type="subcellular location">
    <subcellularLocation>
        <location evidence="1">Cell membrane</location>
        <topology evidence="1">Peripheral membrane protein</topology>
    </subcellularLocation>
</comment>
<dbReference type="InterPro" id="IPR051535">
    <property type="entry name" value="Siderophore_ABC-ATPase"/>
</dbReference>
<organism evidence="9 10">
    <name type="scientific">Siminovitchia terrae</name>
    <name type="common">Bacillus terrae</name>
    <dbReference type="NCBI Taxonomy" id="1914933"/>
    <lineage>
        <taxon>Bacteria</taxon>
        <taxon>Bacillati</taxon>
        <taxon>Bacillota</taxon>
        <taxon>Bacilli</taxon>
        <taxon>Bacillales</taxon>
        <taxon>Bacillaceae</taxon>
        <taxon>Siminovitchia</taxon>
    </lineage>
</organism>
<keyword evidence="9" id="KW-0067">ATP-binding</keyword>
<protein>
    <submittedName>
        <fullName evidence="9">ATP-binding cassette domain-containing protein</fullName>
    </submittedName>
</protein>
<dbReference type="AlphaFoldDB" id="A0A429X291"/>
<dbReference type="Pfam" id="PF13476">
    <property type="entry name" value="AAA_23"/>
    <property type="match status" value="1"/>
</dbReference>
<dbReference type="GO" id="GO:0005886">
    <property type="term" value="C:plasma membrane"/>
    <property type="evidence" value="ECO:0007669"/>
    <property type="project" value="UniProtKB-SubCell"/>
</dbReference>
<accession>A0A429X291</accession>
<evidence type="ECO:0000313" key="10">
    <source>
        <dbReference type="Proteomes" id="UP000287296"/>
    </source>
</evidence>
<sequence length="262" mass="29896">MIETIILERIIVKLNQSNQYIKRVKLLNDDIPSKNEYPFCLPAIESLTELPLHPQVTYIVGENGMGKSTLIEAIAISAGFNPEGGSFNFNFSTHDSHSELEQYLRLIKGVLKPKDGFFLRAESFYNVATNIEELDNEPGGPRVIDQFGGVSLHEQSHGESFFAAFTNRFKGKGLYIMDEPEAALSPLRQLSMLSRINELVSQSSQFIIATHSPIIMAYPDALLYEFTREGIKKTTLENTEHFRLMKQFFDDKERMLFHLFKH</sequence>
<comment type="caution">
    <text evidence="9">The sequence shown here is derived from an EMBL/GenBank/DDBJ whole genome shotgun (WGS) entry which is preliminary data.</text>
</comment>
<keyword evidence="9" id="KW-0547">Nucleotide-binding</keyword>
<evidence type="ECO:0000256" key="4">
    <source>
        <dbReference type="ARBA" id="ARBA00022496"/>
    </source>
</evidence>